<dbReference type="EMBL" id="CM056743">
    <property type="protein sequence ID" value="KAJ8670542.1"/>
    <property type="molecule type" value="Genomic_DNA"/>
</dbReference>
<name>A0ACC2NJY0_9HYME</name>
<evidence type="ECO:0000313" key="2">
    <source>
        <dbReference type="Proteomes" id="UP001239111"/>
    </source>
</evidence>
<gene>
    <name evidence="1" type="ORF">QAD02_001801</name>
</gene>
<organism evidence="1 2">
    <name type="scientific">Eretmocerus hayati</name>
    <dbReference type="NCBI Taxonomy" id="131215"/>
    <lineage>
        <taxon>Eukaryota</taxon>
        <taxon>Metazoa</taxon>
        <taxon>Ecdysozoa</taxon>
        <taxon>Arthropoda</taxon>
        <taxon>Hexapoda</taxon>
        <taxon>Insecta</taxon>
        <taxon>Pterygota</taxon>
        <taxon>Neoptera</taxon>
        <taxon>Endopterygota</taxon>
        <taxon>Hymenoptera</taxon>
        <taxon>Apocrita</taxon>
        <taxon>Proctotrupomorpha</taxon>
        <taxon>Chalcidoidea</taxon>
        <taxon>Aphelinidae</taxon>
        <taxon>Aphelininae</taxon>
        <taxon>Eretmocerus</taxon>
    </lineage>
</organism>
<comment type="caution">
    <text evidence="1">The sequence shown here is derived from an EMBL/GenBank/DDBJ whole genome shotgun (WGS) entry which is preliminary data.</text>
</comment>
<keyword evidence="2" id="KW-1185">Reference proteome</keyword>
<accession>A0ACC2NJY0</accession>
<reference evidence="1" key="1">
    <citation type="submission" date="2023-04" db="EMBL/GenBank/DDBJ databases">
        <title>A chromosome-level genome assembly of the parasitoid wasp Eretmocerus hayati.</title>
        <authorList>
            <person name="Zhong Y."/>
            <person name="Liu S."/>
            <person name="Liu Y."/>
        </authorList>
    </citation>
    <scope>NUCLEOTIDE SEQUENCE</scope>
    <source>
        <strain evidence="1">ZJU_SS_LIU_2023</strain>
    </source>
</reference>
<proteinExistence type="predicted"/>
<protein>
    <submittedName>
        <fullName evidence="1">Uncharacterized protein</fullName>
    </submittedName>
</protein>
<dbReference type="Proteomes" id="UP001239111">
    <property type="component" value="Chromosome 3"/>
</dbReference>
<sequence length="921" mass="99192">MESPLAQPLSAGVQEDSSPIECPIKEAETIEDTAVRDISFTDSNNVTETCSPNEKEKLAMPASPLLARSRPDQNSVEEKETMGSYVSKSFSDEEHSRSDDCRGTELPQDPACPAQPIGASSPNSLTNSDSPGTTPGRRKATTDFEPVGAEVSFEKAQQLKNDVRRLSPVHVSQRERTLGEISLTSVEKPQSQVDDVDKEVQDCSASASGANSSADANFRRELVIRLSRVDGRARDSPPTTSEQQQQQRITGSGSPCPFGTNLVLERCTEPGYVENRVLSSCGRTSSLPSSQAIVEKLRIGDEVEFSSPVKAEDPAVSAATRLRSPPPRFNSRALDEAAGTTGAVGTTTMTTDPFGIADDSAESLTLGVTGSPARDEVRSDGSDSGLGSEMPGDGVCPVPGATESDSETCFLDRIPDDILISDKDKAESQIDGLATDVPKAPSLLPSLRTPIKSSLKRRLATDCLDDVDDQPGAKKLNADEESSKKRRNIQFDAVTVYYFPRAQGFTCVPSQGGSTLGMSATHTHAERFSLSEHAAEQRRLHRARLAQLRSERAENALKAAMAASSASQQLQLGASPTPTAQSQQHQDDGETETPAVTSAEEVTATAGADDGSIEASAEVEEGQLDVSAALQSMSCAVGEVGIGEGSSSEEPSDDTDDDDEDPSDEGDELDIDSYYFLQPVPTWQRRALLRAAGVRRIDTLEKDECRNIRASREHCGCSCKGYCDPESCPCSRANVKCQVDRAGFPCGCSRDGCANISGRIEFNPVRVRTHFIHTLMRLELEKKPMHLTSRESLDLYSLRDDCYPNEDCLGDGHSPASRKMPHNFGQNFQQYEGQGPNNSNTGSSGSFQNPYADYQSYQNLPSTSRSPFQSQFQSGSSNPGFSMYNSYGMNGAGQPEQLDEEGCDENFGEIIKKSMVETVSA</sequence>
<evidence type="ECO:0000313" key="1">
    <source>
        <dbReference type="EMBL" id="KAJ8670542.1"/>
    </source>
</evidence>